<accession>A0AAV4S4K6</accession>
<comment type="caution">
    <text evidence="2">The sequence shown here is derived from an EMBL/GenBank/DDBJ whole genome shotgun (WGS) entry which is preliminary data.</text>
</comment>
<proteinExistence type="predicted"/>
<reference evidence="2 3" key="1">
    <citation type="submission" date="2021-06" db="EMBL/GenBank/DDBJ databases">
        <title>Caerostris extrusa draft genome.</title>
        <authorList>
            <person name="Kono N."/>
            <person name="Arakawa K."/>
        </authorList>
    </citation>
    <scope>NUCLEOTIDE SEQUENCE [LARGE SCALE GENOMIC DNA]</scope>
</reference>
<keyword evidence="1" id="KW-1133">Transmembrane helix</keyword>
<evidence type="ECO:0000256" key="1">
    <source>
        <dbReference type="SAM" id="Phobius"/>
    </source>
</evidence>
<protein>
    <submittedName>
        <fullName evidence="2">Uncharacterized protein</fullName>
    </submittedName>
</protein>
<gene>
    <name evidence="2" type="ORF">CEXT_674451</name>
</gene>
<keyword evidence="3" id="KW-1185">Reference proteome</keyword>
<organism evidence="2 3">
    <name type="scientific">Caerostris extrusa</name>
    <name type="common">Bark spider</name>
    <name type="synonym">Caerostris bankana</name>
    <dbReference type="NCBI Taxonomy" id="172846"/>
    <lineage>
        <taxon>Eukaryota</taxon>
        <taxon>Metazoa</taxon>
        <taxon>Ecdysozoa</taxon>
        <taxon>Arthropoda</taxon>
        <taxon>Chelicerata</taxon>
        <taxon>Arachnida</taxon>
        <taxon>Araneae</taxon>
        <taxon>Araneomorphae</taxon>
        <taxon>Entelegynae</taxon>
        <taxon>Araneoidea</taxon>
        <taxon>Araneidae</taxon>
        <taxon>Caerostris</taxon>
    </lineage>
</organism>
<dbReference type="EMBL" id="BPLR01009023">
    <property type="protein sequence ID" value="GIY29083.1"/>
    <property type="molecule type" value="Genomic_DNA"/>
</dbReference>
<keyword evidence="1" id="KW-0812">Transmembrane</keyword>
<dbReference type="Proteomes" id="UP001054945">
    <property type="component" value="Unassembled WGS sequence"/>
</dbReference>
<keyword evidence="1" id="KW-0472">Membrane</keyword>
<evidence type="ECO:0000313" key="3">
    <source>
        <dbReference type="Proteomes" id="UP001054945"/>
    </source>
</evidence>
<dbReference type="AlphaFoldDB" id="A0AAV4S4K6"/>
<sequence>MDSWLSTRPPRVVLRTFWGIDILWSIGTSLLGAGIARLLVGVGSFLIMTVDDRVFLFAPPVSALDHTFRPPLSTAMMDWCWILTPIILSHLEIAFSLHIRLSSNIVQRINSAPNNNYKIDSGN</sequence>
<evidence type="ECO:0000313" key="2">
    <source>
        <dbReference type="EMBL" id="GIY29083.1"/>
    </source>
</evidence>
<name>A0AAV4S4K6_CAEEX</name>
<feature type="transmembrane region" description="Helical" evidence="1">
    <location>
        <begin position="22"/>
        <end position="47"/>
    </location>
</feature>